<dbReference type="Proteomes" id="UP001622496">
    <property type="component" value="Chromosome"/>
</dbReference>
<feature type="region of interest" description="Disordered" evidence="1">
    <location>
        <begin position="415"/>
        <end position="447"/>
    </location>
</feature>
<reference evidence="4 5" key="1">
    <citation type="submission" date="2022-10" db="EMBL/GenBank/DDBJ databases">
        <title>The complete genomes of actinobacterial strains from the NBC collection.</title>
        <authorList>
            <person name="Joergensen T.S."/>
            <person name="Alvarez Arevalo M."/>
            <person name="Sterndorff E.B."/>
            <person name="Faurdal D."/>
            <person name="Vuksanovic O."/>
            <person name="Mourched A.-S."/>
            <person name="Charusanti P."/>
            <person name="Shaw S."/>
            <person name="Blin K."/>
            <person name="Weber T."/>
        </authorList>
    </citation>
    <scope>NUCLEOTIDE SEQUENCE [LARGE SCALE GENOMIC DNA]</scope>
    <source>
        <strain evidence="4 5">NBC_00185</strain>
    </source>
</reference>
<dbReference type="InterPro" id="IPR011047">
    <property type="entry name" value="Quinoprotein_ADH-like_sf"/>
</dbReference>
<accession>A0ABZ1KEN6</accession>
<gene>
    <name evidence="4" type="ORF">OG560_33450</name>
</gene>
<name>A0ABZ1KEN6_9ACTN</name>
<dbReference type="InterPro" id="IPR033803">
    <property type="entry name" value="CBD-like_Golvesin-Xly"/>
</dbReference>
<dbReference type="SUPFAM" id="SSF50998">
    <property type="entry name" value="Quinoprotein alcohol dehydrogenase-like"/>
    <property type="match status" value="1"/>
</dbReference>
<evidence type="ECO:0000313" key="5">
    <source>
        <dbReference type="Proteomes" id="UP001622496"/>
    </source>
</evidence>
<feature type="signal peptide" evidence="2">
    <location>
        <begin position="1"/>
        <end position="30"/>
    </location>
</feature>
<proteinExistence type="predicted"/>
<feature type="chain" id="PRO_5046684835" description="Golvesin/Xly CBD-like domain-containing protein" evidence="2">
    <location>
        <begin position="31"/>
        <end position="1501"/>
    </location>
</feature>
<keyword evidence="2" id="KW-0732">Signal</keyword>
<evidence type="ECO:0000313" key="4">
    <source>
        <dbReference type="EMBL" id="WTP70071.1"/>
    </source>
</evidence>
<evidence type="ECO:0000256" key="2">
    <source>
        <dbReference type="SAM" id="SignalP"/>
    </source>
</evidence>
<evidence type="ECO:0000259" key="3">
    <source>
        <dbReference type="Pfam" id="PF25275"/>
    </source>
</evidence>
<sequence length="1501" mass="161907">MRKRRIRLRTPVTLMVATALAIPLGLPAQAEEPKPPADAAQGWSDATRSQEKFSPEPSAIPVKDRVRILGEDYEKSSDTAVTTSGDGTGFHVLAGKEEDGYQLRTVASLFEDGFASDTWIGNHCVTGSGRYAAVSYAPRMFTNKPELMVRGAFTAVVDLESGKVTKLPFQSSLAYFSPGCGQGDQAVFTQLTHDGDEKQQTRLISVDAATGKQRQPVTLAGQVTSAIPTAEGIVAAHGNKVVRINGRTEKPLATTRAVPFQITADAEGGITYIDRELDKDASRTPTSWAEHLAPTAVARGKEAEPVTVATGRLNAWDLTRSARGEVFVTGNATSKTLPARIHNPGKLPTGAAISSNAQAALTTTWSDGKTTLVNPEDAAKPRPARTTLRTLDSGTSVTLDLRPGVNRVSKVTEGHALSPALPGGGPIASGPYGSEATGQAGEDKAGEGISTQSFRTQALTAQSDSPSEGTGERYCAVARNDAKKQAFQPTPRQVEWAVNQAVVGELNFYRSSNWKNTGTGGYQPQGLFPATVLAGDPNGTLDNEDPDVTDKWHIPAQVMLGITAQESNMWQATRFAVPGVTSNSLIGNYYGVDYAPDGEQLDPWKINWADADCGYGITQATDGMRLAGKTKPGETALSTLAQEAVALDYTANVAAGVRILSEKWNQTYSAGMKINGGHPKWIENWFFALWAYNSGFYDSVDSAGHWGVGWTNNPANPLWKANRVPFLQSATNNAGDDYSHAAHPQDWPYQEKVIGWAARPISAMFAPGDFQAGYRPAWWTTNGDRANAKPPVDLFCDSSNSCVSSKIGDNDSNDPGMGACSLDAGNSDTNPHWLHCWWHEEITKEQWKDCERLAECGNGVHRFSTSYGEQADAGSYPPNCSIGSLPTNALVVDDLPDGVTPAGVDTARGCGAVKSSGTFNFTFVPWDTKMDLTDDDTDNPTTVTTYPGKIDTHQIGAGYGNHFWFAHTRSPESYPANANRMKVTGAWKLNAPLTNTTRQAKVFAHVPDHGAQTSNAVYRIQTVDGEEEVSVSQTANESNKWVDLGAYDFGDQAPEVRLDNFNGGDGSADIAFDAVAFVPGTYNGQKMTGNMTVDLTAPDPAPVEPGDEIAEDFYPGVALLSSGAASPTPKAARSSASCSIVSVSITRKRTNACIHDEVTTTFFTDGAPSGRSYFDYYNTIYLDARSDEFSQVTTMVLKSMTGALNTVTMDYQAKCRGYCTVTSVNWSGSKVFAKGDTVVRTITTRFKWTPSAGTTKNVITPYWTFGGSGNGVPMPVPTEVEKSKLDIRCDNSITNAGTGCVFPGYTPTYVMNSKKFPGAAAHIDLMWRKTKINWGNHNGGKPLTYLGNKMATDDPTKTQQARNRQLICERRWKTYKDTGLFSDMWSADAGKPITDKKSCDEFTFANSLQSGGNVNGPNPVSYSGAECVQTYLRRNPDDSMSLNLRPDAPAPTWKEPCGRSSMSNWVNTQSMQPFGTFISNERLMEDDDYWLDLDGFTAPTP</sequence>
<feature type="domain" description="Golvesin/Xly CBD-like" evidence="3">
    <location>
        <begin position="984"/>
        <end position="1078"/>
    </location>
</feature>
<organism evidence="4 5">
    <name type="scientific">[Kitasatospora] papulosa</name>
    <dbReference type="NCBI Taxonomy" id="1464011"/>
    <lineage>
        <taxon>Bacteria</taxon>
        <taxon>Bacillati</taxon>
        <taxon>Actinomycetota</taxon>
        <taxon>Actinomycetes</taxon>
        <taxon>Kitasatosporales</taxon>
        <taxon>Streptomycetaceae</taxon>
        <taxon>Streptomyces</taxon>
    </lineage>
</organism>
<protein>
    <recommendedName>
        <fullName evidence="3">Golvesin/Xly CBD-like domain-containing protein</fullName>
    </recommendedName>
</protein>
<keyword evidence="5" id="KW-1185">Reference proteome</keyword>
<evidence type="ECO:0000256" key="1">
    <source>
        <dbReference type="SAM" id="MobiDB-lite"/>
    </source>
</evidence>
<feature type="region of interest" description="Disordered" evidence="1">
    <location>
        <begin position="28"/>
        <end position="61"/>
    </location>
</feature>
<dbReference type="Pfam" id="PF25275">
    <property type="entry name" value="Golvesin_C"/>
    <property type="match status" value="1"/>
</dbReference>
<dbReference type="EMBL" id="CP108135">
    <property type="protein sequence ID" value="WTP70071.1"/>
    <property type="molecule type" value="Genomic_DNA"/>
</dbReference>